<evidence type="ECO:0000256" key="3">
    <source>
        <dbReference type="ARBA" id="ARBA00022448"/>
    </source>
</evidence>
<dbReference type="GO" id="GO:0005283">
    <property type="term" value="F:amino acid:sodium symporter activity"/>
    <property type="evidence" value="ECO:0007669"/>
    <property type="project" value="InterPro"/>
</dbReference>
<dbReference type="PANTHER" id="PTHR30330">
    <property type="entry name" value="AGSS FAMILY TRANSPORTER, SODIUM-ALANINE"/>
    <property type="match status" value="1"/>
</dbReference>
<keyword evidence="7 8" id="KW-0472">Membrane</keyword>
<keyword evidence="3 8" id="KW-0813">Transport</keyword>
<keyword evidence="11" id="KW-1185">Reference proteome</keyword>
<reference evidence="10 11" key="1">
    <citation type="submission" date="2018-10" db="EMBL/GenBank/DDBJ databases">
        <title>Genomic Encyclopedia of Archaeal and Bacterial Type Strains, Phase II (KMG-II): from individual species to whole genera.</title>
        <authorList>
            <person name="Goeker M."/>
        </authorList>
    </citation>
    <scope>NUCLEOTIDE SEQUENCE [LARGE SCALE GENOMIC DNA]</scope>
    <source>
        <strain evidence="10 11">DSM 25217</strain>
    </source>
</reference>
<feature type="transmembrane region" description="Helical" evidence="8">
    <location>
        <begin position="363"/>
        <end position="386"/>
    </location>
</feature>
<keyword evidence="4" id="KW-1003">Cell membrane</keyword>
<dbReference type="Pfam" id="PF01235">
    <property type="entry name" value="Na_Ala_symp"/>
    <property type="match status" value="1"/>
</dbReference>
<evidence type="ECO:0000313" key="11">
    <source>
        <dbReference type="Proteomes" id="UP000271227"/>
    </source>
</evidence>
<feature type="transmembrane region" description="Helical" evidence="8">
    <location>
        <begin position="66"/>
        <end position="88"/>
    </location>
</feature>
<sequence length="535" mass="56325">MNRILAGLAALIAGTTAAVAAEDGATAGSRSFSDLVNDTISPVTDFISGIIFFEIPLDFIIDGAPGFPFIVIWLLGGAVFFTFYMGFVNLRGFRQSLRIVSGKYDDPDDPGEVTHFQALTAALSGTVGLGNIAGVAIALTIGGPGATFWMILAGLFGMTSKFTECTLGLKYREIDADGVVSGGPMHYLSKGLARLGRPGLGKVLAVMAALICIGGAFGAGNMFQVNQSSTQFTNVMAELTGGTDSLFYGRPWIFGILFSIAVGMVIIGGIRQITHVTEFLVPVMAGIYVTAALVILGTHITEIPGAFGQIFAGAFTGEGITGGIIGVMIQGLRRATFSNEAGIGSASIAHAAAKTREPVAEGLVALLEPFVDTVIICTMTALVIIVTGSLETEMAQEAARIGGTAIGISLTSQAFDSVIVGFKYVLSVAVVLFAFSTSITWFYYGQRSFLYLVGNKPNAELAFKSSYLVVLVIGSAMQLTAVMDFADAMLLGMGFPNIVGLYLLRHEVRDLMQSYFARLRSGEIRPTEETVKVTG</sequence>
<evidence type="ECO:0000256" key="2">
    <source>
        <dbReference type="ARBA" id="ARBA00009261"/>
    </source>
</evidence>
<evidence type="ECO:0000256" key="8">
    <source>
        <dbReference type="RuleBase" id="RU363064"/>
    </source>
</evidence>
<evidence type="ECO:0000256" key="7">
    <source>
        <dbReference type="ARBA" id="ARBA00023136"/>
    </source>
</evidence>
<organism evidence="10 11">
    <name type="scientific">Eilatimonas milleporae</name>
    <dbReference type="NCBI Taxonomy" id="911205"/>
    <lineage>
        <taxon>Bacteria</taxon>
        <taxon>Pseudomonadati</taxon>
        <taxon>Pseudomonadota</taxon>
        <taxon>Alphaproteobacteria</taxon>
        <taxon>Kordiimonadales</taxon>
        <taxon>Kordiimonadaceae</taxon>
        <taxon>Eilatimonas</taxon>
    </lineage>
</organism>
<feature type="transmembrane region" description="Helical" evidence="8">
    <location>
        <begin position="279"/>
        <end position="300"/>
    </location>
</feature>
<keyword evidence="8" id="KW-0769">Symport</keyword>
<feature type="transmembrane region" description="Helical" evidence="8">
    <location>
        <begin position="306"/>
        <end position="329"/>
    </location>
</feature>
<keyword evidence="6 8" id="KW-1133">Transmembrane helix</keyword>
<feature type="transmembrane region" description="Helical" evidence="8">
    <location>
        <begin position="488"/>
        <end position="504"/>
    </location>
</feature>
<evidence type="ECO:0000313" key="10">
    <source>
        <dbReference type="EMBL" id="RMB08987.1"/>
    </source>
</evidence>
<feature type="transmembrane region" description="Helical" evidence="8">
    <location>
        <begin position="203"/>
        <end position="225"/>
    </location>
</feature>
<dbReference type="Proteomes" id="UP000271227">
    <property type="component" value="Unassembled WGS sequence"/>
</dbReference>
<protein>
    <submittedName>
        <fullName evidence="10">AGCS family alanine or glycine:cation symporter</fullName>
    </submittedName>
</protein>
<comment type="similarity">
    <text evidence="2 8">Belongs to the alanine or glycine:cation symporter (AGCS) (TC 2.A.25) family.</text>
</comment>
<keyword evidence="5 8" id="KW-0812">Transmembrane</keyword>
<comment type="subcellular location">
    <subcellularLocation>
        <location evidence="8">Cell inner membrane</location>
        <topology evidence="8">Multi-pass membrane protein</topology>
    </subcellularLocation>
    <subcellularLocation>
        <location evidence="1">Cell membrane</location>
        <topology evidence="1">Multi-pass membrane protein</topology>
    </subcellularLocation>
</comment>
<feature type="chain" id="PRO_5017952253" evidence="9">
    <location>
        <begin position="21"/>
        <end position="535"/>
    </location>
</feature>
<evidence type="ECO:0000256" key="6">
    <source>
        <dbReference type="ARBA" id="ARBA00022989"/>
    </source>
</evidence>
<feature type="transmembrane region" description="Helical" evidence="8">
    <location>
        <begin position="245"/>
        <end position="267"/>
    </location>
</feature>
<feature type="signal peptide" evidence="9">
    <location>
        <begin position="1"/>
        <end position="20"/>
    </location>
</feature>
<feature type="transmembrane region" description="Helical" evidence="8">
    <location>
        <begin position="424"/>
        <end position="444"/>
    </location>
</feature>
<comment type="caution">
    <text evidence="10">The sequence shown here is derived from an EMBL/GenBank/DDBJ whole genome shotgun (WGS) entry which is preliminary data.</text>
</comment>
<dbReference type="RefSeq" id="WP_121938297.1">
    <property type="nucleotide sequence ID" value="NZ_REFR01000010.1"/>
</dbReference>
<evidence type="ECO:0000256" key="4">
    <source>
        <dbReference type="ARBA" id="ARBA00022475"/>
    </source>
</evidence>
<dbReference type="InterPro" id="IPR001463">
    <property type="entry name" value="Na/Ala_symport"/>
</dbReference>
<dbReference type="EMBL" id="REFR01000010">
    <property type="protein sequence ID" value="RMB08987.1"/>
    <property type="molecule type" value="Genomic_DNA"/>
</dbReference>
<dbReference type="AlphaFoldDB" id="A0A3M0CJN6"/>
<dbReference type="NCBIfam" id="TIGR00835">
    <property type="entry name" value="agcS"/>
    <property type="match status" value="1"/>
</dbReference>
<dbReference type="OrthoDB" id="9806926at2"/>
<dbReference type="InParanoid" id="A0A3M0CJN6"/>
<proteinExistence type="inferred from homology"/>
<evidence type="ECO:0000256" key="5">
    <source>
        <dbReference type="ARBA" id="ARBA00022692"/>
    </source>
</evidence>
<evidence type="ECO:0000256" key="9">
    <source>
        <dbReference type="SAM" id="SignalP"/>
    </source>
</evidence>
<keyword evidence="9" id="KW-0732">Signal</keyword>
<dbReference type="GO" id="GO:0005886">
    <property type="term" value="C:plasma membrane"/>
    <property type="evidence" value="ECO:0007669"/>
    <property type="project" value="UniProtKB-SubCell"/>
</dbReference>
<evidence type="ECO:0000256" key="1">
    <source>
        <dbReference type="ARBA" id="ARBA00004651"/>
    </source>
</evidence>
<dbReference type="PRINTS" id="PR00175">
    <property type="entry name" value="NAALASMPORT"/>
</dbReference>
<dbReference type="PANTHER" id="PTHR30330:SF3">
    <property type="entry name" value="TRANSCRIPTIONAL REGULATOR, LRP FAMILY"/>
    <property type="match status" value="1"/>
</dbReference>
<keyword evidence="8" id="KW-0997">Cell inner membrane</keyword>
<name>A0A3M0CJN6_9PROT</name>
<dbReference type="FunCoup" id="A0A3M0CJN6">
    <property type="interactions" value="149"/>
</dbReference>
<accession>A0A3M0CJN6</accession>
<gene>
    <name evidence="10" type="ORF">BXY39_1634</name>
</gene>